<keyword evidence="8" id="KW-1185">Reference proteome</keyword>
<feature type="transmembrane region" description="Helical" evidence="5">
    <location>
        <begin position="396"/>
        <end position="422"/>
    </location>
</feature>
<reference evidence="7 8" key="1">
    <citation type="submission" date="2018-01" db="EMBL/GenBank/DDBJ databases">
        <title>A novel member of the phylum Bacteroidetes isolated from glacier ice.</title>
        <authorList>
            <person name="Liu Q."/>
            <person name="Xin Y.-H."/>
        </authorList>
    </citation>
    <scope>NUCLEOTIDE SEQUENCE [LARGE SCALE GENOMIC DNA]</scope>
    <source>
        <strain evidence="7 8">RB1R16</strain>
    </source>
</reference>
<feature type="transmembrane region" description="Helical" evidence="5">
    <location>
        <begin position="171"/>
        <end position="191"/>
    </location>
</feature>
<keyword evidence="2 5" id="KW-0812">Transmembrane</keyword>
<feature type="transmembrane region" description="Helical" evidence="5">
    <location>
        <begin position="40"/>
        <end position="58"/>
    </location>
</feature>
<protein>
    <recommendedName>
        <fullName evidence="6">STAS domain-containing protein</fullName>
    </recommendedName>
</protein>
<evidence type="ECO:0000256" key="2">
    <source>
        <dbReference type="ARBA" id="ARBA00022692"/>
    </source>
</evidence>
<feature type="transmembrane region" description="Helical" evidence="5">
    <location>
        <begin position="15"/>
        <end position="33"/>
    </location>
</feature>
<evidence type="ECO:0000256" key="4">
    <source>
        <dbReference type="ARBA" id="ARBA00023136"/>
    </source>
</evidence>
<feature type="domain" description="STAS" evidence="6">
    <location>
        <begin position="445"/>
        <end position="508"/>
    </location>
</feature>
<evidence type="ECO:0000256" key="1">
    <source>
        <dbReference type="ARBA" id="ARBA00004141"/>
    </source>
</evidence>
<name>A0A2S7SWS4_9BACT</name>
<keyword evidence="4 5" id="KW-0472">Membrane</keyword>
<feature type="transmembrane region" description="Helical" evidence="5">
    <location>
        <begin position="362"/>
        <end position="384"/>
    </location>
</feature>
<dbReference type="InterPro" id="IPR011547">
    <property type="entry name" value="SLC26A/SulP_dom"/>
</dbReference>
<dbReference type="AlphaFoldDB" id="A0A2S7SWS4"/>
<dbReference type="EMBL" id="PPSL01000003">
    <property type="protein sequence ID" value="PQJ11184.1"/>
    <property type="molecule type" value="Genomic_DNA"/>
</dbReference>
<dbReference type="GO" id="GO:0055085">
    <property type="term" value="P:transmembrane transport"/>
    <property type="evidence" value="ECO:0007669"/>
    <property type="project" value="InterPro"/>
</dbReference>
<dbReference type="InterPro" id="IPR002645">
    <property type="entry name" value="STAS_dom"/>
</dbReference>
<evidence type="ECO:0000313" key="8">
    <source>
        <dbReference type="Proteomes" id="UP000239872"/>
    </source>
</evidence>
<organism evidence="7 8">
    <name type="scientific">Flavipsychrobacter stenotrophus</name>
    <dbReference type="NCBI Taxonomy" id="2077091"/>
    <lineage>
        <taxon>Bacteria</taxon>
        <taxon>Pseudomonadati</taxon>
        <taxon>Bacteroidota</taxon>
        <taxon>Chitinophagia</taxon>
        <taxon>Chitinophagales</taxon>
        <taxon>Chitinophagaceae</taxon>
        <taxon>Flavipsychrobacter</taxon>
    </lineage>
</organism>
<dbReference type="PROSITE" id="PS50801">
    <property type="entry name" value="STAS"/>
    <property type="match status" value="1"/>
</dbReference>
<dbReference type="Pfam" id="PF00916">
    <property type="entry name" value="Sulfate_transp"/>
    <property type="match status" value="1"/>
</dbReference>
<gene>
    <name evidence="7" type="ORF">CJD36_013375</name>
</gene>
<comment type="subcellular location">
    <subcellularLocation>
        <location evidence="1">Membrane</location>
        <topology evidence="1">Multi-pass membrane protein</topology>
    </subcellularLocation>
</comment>
<feature type="transmembrane region" description="Helical" evidence="5">
    <location>
        <begin position="197"/>
        <end position="217"/>
    </location>
</feature>
<evidence type="ECO:0000259" key="6">
    <source>
        <dbReference type="PROSITE" id="PS50801"/>
    </source>
</evidence>
<sequence>MEQNSSFSKNIKKDFFSGLIVFLVALPLCLGIAQASHAPLFAGIVSGVIGGIVVGALSGSRLSVSGPAAGLTAIVLAAITKFNAFDIFLCSVIIAGAVQLVLGFVRAGKIANFMPSSVIEGMLAGIGLTIIIKQIPDAIGYVKHSAKELDEMVDADDGFLMNTITNSLKHIEVTAVIIAAVGLIVLILWQTKAFKKLAMIPAGLIVVLLGIGINQLLKMNGSGMVLDNTHLVSLPIAASFSEFIGQFTLPNFAGFKDPHVWETGVVIAIVASIETLLCIEATDKLDPHKGYTSTDRELKAQGIGNMLSGFLGGLPMTSVIVRSSANINAGARSKISTIVHGALLLICVASIPVLLNMIPKAALAAILIFTGYKLCKPSVFIHMWKGGWTQFMPFVMTAAAVVSLDLLKGVGLGLLISIFYILRQNARIPYYFQRSSFSNGELIKITLAQEVSFLNKASIKDTLKNIPNGSKVIIDASQTQYIDFDVLDLITDFSNTAAADRNIDVSLVDFKNIYNIPKTASEREIVSDFVNANEVPKRSSGNYKKLLKQLRNEE</sequence>
<feature type="transmembrane region" description="Helical" evidence="5">
    <location>
        <begin position="229"/>
        <end position="249"/>
    </location>
</feature>
<comment type="caution">
    <text evidence="7">The sequence shown here is derived from an EMBL/GenBank/DDBJ whole genome shotgun (WGS) entry which is preliminary data.</text>
</comment>
<feature type="transmembrane region" description="Helical" evidence="5">
    <location>
        <begin position="335"/>
        <end position="355"/>
    </location>
</feature>
<dbReference type="PANTHER" id="PTHR11814">
    <property type="entry name" value="SULFATE TRANSPORTER"/>
    <property type="match status" value="1"/>
</dbReference>
<dbReference type="InterPro" id="IPR001902">
    <property type="entry name" value="SLC26A/SulP_fam"/>
</dbReference>
<feature type="transmembrane region" description="Helical" evidence="5">
    <location>
        <begin position="261"/>
        <end position="282"/>
    </location>
</feature>
<keyword evidence="3 5" id="KW-1133">Transmembrane helix</keyword>
<evidence type="ECO:0000313" key="7">
    <source>
        <dbReference type="EMBL" id="PQJ11184.1"/>
    </source>
</evidence>
<proteinExistence type="predicted"/>
<dbReference type="OrthoDB" id="9769739at2"/>
<dbReference type="Proteomes" id="UP000239872">
    <property type="component" value="Unassembled WGS sequence"/>
</dbReference>
<accession>A0A2S7SWS4</accession>
<evidence type="ECO:0000256" key="5">
    <source>
        <dbReference type="SAM" id="Phobius"/>
    </source>
</evidence>
<dbReference type="GO" id="GO:0016020">
    <property type="term" value="C:membrane"/>
    <property type="evidence" value="ECO:0007669"/>
    <property type="project" value="UniProtKB-SubCell"/>
</dbReference>
<evidence type="ECO:0000256" key="3">
    <source>
        <dbReference type="ARBA" id="ARBA00022989"/>
    </source>
</evidence>
<feature type="transmembrane region" description="Helical" evidence="5">
    <location>
        <begin position="87"/>
        <end position="107"/>
    </location>
</feature>
<feature type="transmembrane region" description="Helical" evidence="5">
    <location>
        <begin position="303"/>
        <end position="323"/>
    </location>
</feature>